<feature type="transmembrane region" description="Helical" evidence="1">
    <location>
        <begin position="12"/>
        <end position="29"/>
    </location>
</feature>
<organism evidence="2 3">
    <name type="scientific">Aquimarina gracilis</name>
    <dbReference type="NCBI Taxonomy" id="874422"/>
    <lineage>
        <taxon>Bacteria</taxon>
        <taxon>Pseudomonadati</taxon>
        <taxon>Bacteroidota</taxon>
        <taxon>Flavobacteriia</taxon>
        <taxon>Flavobacteriales</taxon>
        <taxon>Flavobacteriaceae</taxon>
        <taxon>Aquimarina</taxon>
    </lineage>
</organism>
<name>A0ABU5ZVV7_9FLAO</name>
<keyword evidence="1" id="KW-0472">Membrane</keyword>
<sequence>MVKTIHKKLPEIAFAYSVAWLIAIILIYVLEITNIFDYVFSIGFGIYLILQVIIYSRYIKMQEKRVFGLKN</sequence>
<keyword evidence="1" id="KW-1133">Transmembrane helix</keyword>
<dbReference type="EMBL" id="JAYKLX010000005">
    <property type="protein sequence ID" value="MEB3345982.1"/>
    <property type="molecule type" value="Genomic_DNA"/>
</dbReference>
<dbReference type="RefSeq" id="WP_324180013.1">
    <property type="nucleotide sequence ID" value="NZ_BAABAW010000006.1"/>
</dbReference>
<keyword evidence="1" id="KW-0812">Transmembrane</keyword>
<feature type="transmembrane region" description="Helical" evidence="1">
    <location>
        <begin position="35"/>
        <end position="55"/>
    </location>
</feature>
<comment type="caution">
    <text evidence="2">The sequence shown here is derived from an EMBL/GenBank/DDBJ whole genome shotgun (WGS) entry which is preliminary data.</text>
</comment>
<accession>A0ABU5ZVV7</accession>
<protein>
    <submittedName>
        <fullName evidence="2">Uncharacterized protein</fullName>
    </submittedName>
</protein>
<reference evidence="2 3" key="1">
    <citation type="journal article" date="2013" name="Int. J. Syst. Evol. Microbiol.">
        <title>Aquimarina gracilis sp. nov., isolated from the gut microflora of a mussel, Mytilus coruscus, and emended description of Aquimarina spongiae.</title>
        <authorList>
            <person name="Park S.C."/>
            <person name="Choe H.N."/>
            <person name="Baik K.S."/>
            <person name="Seong C.N."/>
        </authorList>
    </citation>
    <scope>NUCLEOTIDE SEQUENCE [LARGE SCALE GENOMIC DNA]</scope>
    <source>
        <strain evidence="2 3">PSC32</strain>
    </source>
</reference>
<evidence type="ECO:0000313" key="2">
    <source>
        <dbReference type="EMBL" id="MEB3345982.1"/>
    </source>
</evidence>
<evidence type="ECO:0000256" key="1">
    <source>
        <dbReference type="SAM" id="Phobius"/>
    </source>
</evidence>
<evidence type="ECO:0000313" key="3">
    <source>
        <dbReference type="Proteomes" id="UP001327027"/>
    </source>
</evidence>
<proteinExistence type="predicted"/>
<gene>
    <name evidence="2" type="ORF">U6A24_10950</name>
</gene>
<dbReference type="Proteomes" id="UP001327027">
    <property type="component" value="Unassembled WGS sequence"/>
</dbReference>
<keyword evidence="3" id="KW-1185">Reference proteome</keyword>